<reference evidence="2 3" key="1">
    <citation type="submission" date="2019-04" db="EMBL/GenBank/DDBJ databases">
        <title>Chromosome genome assembly for Takifugu flavidus.</title>
        <authorList>
            <person name="Xiao S."/>
        </authorList>
    </citation>
    <scope>NUCLEOTIDE SEQUENCE [LARGE SCALE GENOMIC DNA]</scope>
    <source>
        <strain evidence="2">HTHZ2018</strain>
        <tissue evidence="2">Muscle</tissue>
    </source>
</reference>
<dbReference type="EMBL" id="RHFK02000001">
    <property type="protein sequence ID" value="TWW80924.1"/>
    <property type="molecule type" value="Genomic_DNA"/>
</dbReference>
<feature type="region of interest" description="Disordered" evidence="1">
    <location>
        <begin position="256"/>
        <end position="283"/>
    </location>
</feature>
<feature type="region of interest" description="Disordered" evidence="1">
    <location>
        <begin position="347"/>
        <end position="369"/>
    </location>
</feature>
<proteinExistence type="predicted"/>
<gene>
    <name evidence="2" type="ORF">D4764_01G0007390</name>
</gene>
<evidence type="ECO:0000313" key="3">
    <source>
        <dbReference type="Proteomes" id="UP000324091"/>
    </source>
</evidence>
<keyword evidence="3" id="KW-1185">Reference proteome</keyword>
<evidence type="ECO:0000256" key="1">
    <source>
        <dbReference type="SAM" id="MobiDB-lite"/>
    </source>
</evidence>
<dbReference type="AlphaFoldDB" id="A0A5C6PMI8"/>
<feature type="region of interest" description="Disordered" evidence="1">
    <location>
        <begin position="125"/>
        <end position="148"/>
    </location>
</feature>
<accession>A0A5C6PMI8</accession>
<feature type="compositionally biased region" description="Acidic residues" evidence="1">
    <location>
        <begin position="359"/>
        <end position="369"/>
    </location>
</feature>
<evidence type="ECO:0000313" key="2">
    <source>
        <dbReference type="EMBL" id="TWW80924.1"/>
    </source>
</evidence>
<feature type="compositionally biased region" description="Basic and acidic residues" evidence="1">
    <location>
        <begin position="347"/>
        <end position="358"/>
    </location>
</feature>
<protein>
    <submittedName>
        <fullName evidence="2">Uncharacterized protein</fullName>
    </submittedName>
</protein>
<name>A0A5C6PMI8_9TELE</name>
<organism evidence="2 3">
    <name type="scientific">Takifugu flavidus</name>
    <name type="common">sansaifugu</name>
    <dbReference type="NCBI Taxonomy" id="433684"/>
    <lineage>
        <taxon>Eukaryota</taxon>
        <taxon>Metazoa</taxon>
        <taxon>Chordata</taxon>
        <taxon>Craniata</taxon>
        <taxon>Vertebrata</taxon>
        <taxon>Euteleostomi</taxon>
        <taxon>Actinopterygii</taxon>
        <taxon>Neopterygii</taxon>
        <taxon>Teleostei</taxon>
        <taxon>Neoteleostei</taxon>
        <taxon>Acanthomorphata</taxon>
        <taxon>Eupercaria</taxon>
        <taxon>Tetraodontiformes</taxon>
        <taxon>Tetradontoidea</taxon>
        <taxon>Tetraodontidae</taxon>
        <taxon>Takifugu</taxon>
    </lineage>
</organism>
<comment type="caution">
    <text evidence="2">The sequence shown here is derived from an EMBL/GenBank/DDBJ whole genome shotgun (WGS) entry which is preliminary data.</text>
</comment>
<dbReference type="Proteomes" id="UP000324091">
    <property type="component" value="Chromosome 1"/>
</dbReference>
<sequence length="369" mass="40683">MNLYAEERTYADFDETQPPWQRSENKTQKQFRINSSLRSFTSRGTREETLQPKAFLIRMPLSTWSPPPINVNQTGTNIGKSLLLLQSSAARLSVPPCLCVIEVLRKALMKHQEFILGLHMENQVSGPPGTDVGSPLDSSQSATEAGQERGPLTVVYAHKSFTPLAGLAKATQHNAAQVCPNGPGGGSRRISAPISPKLQLFIIKPRTAALRIGLPCEISAPHWTTLGGQKLGGGREDFSTRIHGASASANKVFPEEGGTASLRGHRQEKNGYRSEMSPGGGPACARCQEASSERGEERIWRLASRCPPQNTKQGPGHLNMQCGTEAEIKERRRQTERWVWWGVGGRGDRVRQKWKGREEDEAEEGWENE</sequence>